<sequence length="194" mass="20979">MNKKLCVLLGAVLLANIAMAQFTLGVKAGANLTKIDGKSFKDEFETGYHLGGFAEIGLGGKLGIQPEVLFNQYQTRVDTSFGDVYSHPFSQKAKLNYLSIPLLLSYKLGSSLSLIAGPQFGVLIDKDKSLVKNGEDAISNGDFSVLGGAQLKISKFRLSGRYFVGLNDIKDIDQVGDQSKWKNQGWQLSVGLAL</sequence>
<name>A0A9X3BAA2_9BACT</name>
<evidence type="ECO:0000256" key="1">
    <source>
        <dbReference type="SAM" id="SignalP"/>
    </source>
</evidence>
<organism evidence="3 4">
    <name type="scientific">Paraflavisolibacter caeni</name>
    <dbReference type="NCBI Taxonomy" id="2982496"/>
    <lineage>
        <taxon>Bacteria</taxon>
        <taxon>Pseudomonadati</taxon>
        <taxon>Bacteroidota</taxon>
        <taxon>Chitinophagia</taxon>
        <taxon>Chitinophagales</taxon>
        <taxon>Chitinophagaceae</taxon>
        <taxon>Paraflavisolibacter</taxon>
    </lineage>
</organism>
<keyword evidence="4" id="KW-1185">Reference proteome</keyword>
<reference evidence="3" key="1">
    <citation type="submission" date="2022-09" db="EMBL/GenBank/DDBJ databases">
        <authorList>
            <person name="Yuan C."/>
            <person name="Ke Z."/>
        </authorList>
    </citation>
    <scope>NUCLEOTIDE SEQUENCE</scope>
    <source>
        <strain evidence="3">LB-8</strain>
    </source>
</reference>
<comment type="caution">
    <text evidence="3">The sequence shown here is derived from an EMBL/GenBank/DDBJ whole genome shotgun (WGS) entry which is preliminary data.</text>
</comment>
<evidence type="ECO:0000313" key="3">
    <source>
        <dbReference type="EMBL" id="MCU7552426.1"/>
    </source>
</evidence>
<feature type="chain" id="PRO_5040959443" evidence="1">
    <location>
        <begin position="21"/>
        <end position="194"/>
    </location>
</feature>
<protein>
    <submittedName>
        <fullName evidence="3">PorT family protein</fullName>
    </submittedName>
</protein>
<feature type="signal peptide" evidence="1">
    <location>
        <begin position="1"/>
        <end position="20"/>
    </location>
</feature>
<evidence type="ECO:0000313" key="4">
    <source>
        <dbReference type="Proteomes" id="UP001155483"/>
    </source>
</evidence>
<dbReference type="Proteomes" id="UP001155483">
    <property type="component" value="Unassembled WGS sequence"/>
</dbReference>
<dbReference type="InterPro" id="IPR025665">
    <property type="entry name" value="Beta-barrel_OMP_2"/>
</dbReference>
<accession>A0A9X3BAA2</accession>
<dbReference type="EMBL" id="JAOTIF010000034">
    <property type="protein sequence ID" value="MCU7552426.1"/>
    <property type="molecule type" value="Genomic_DNA"/>
</dbReference>
<dbReference type="RefSeq" id="WP_279299863.1">
    <property type="nucleotide sequence ID" value="NZ_JAOTIF010000034.1"/>
</dbReference>
<keyword evidence="1" id="KW-0732">Signal</keyword>
<reference evidence="3" key="2">
    <citation type="submission" date="2023-04" db="EMBL/GenBank/DDBJ databases">
        <title>Paracnuella aquatica gen. nov., sp. nov., a member of the family Chitinophagaceae isolated from a hot spring.</title>
        <authorList>
            <person name="Wang C."/>
        </authorList>
    </citation>
    <scope>NUCLEOTIDE SEQUENCE</scope>
    <source>
        <strain evidence="3">LB-8</strain>
    </source>
</reference>
<gene>
    <name evidence="3" type="ORF">OCK74_25125</name>
</gene>
<proteinExistence type="predicted"/>
<feature type="domain" description="Outer membrane protein beta-barrel" evidence="2">
    <location>
        <begin position="21"/>
        <end position="170"/>
    </location>
</feature>
<evidence type="ECO:0000259" key="2">
    <source>
        <dbReference type="Pfam" id="PF13568"/>
    </source>
</evidence>
<dbReference type="Pfam" id="PF13568">
    <property type="entry name" value="OMP_b-brl_2"/>
    <property type="match status" value="1"/>
</dbReference>
<dbReference type="AlphaFoldDB" id="A0A9X3BAA2"/>